<feature type="compositionally biased region" description="Low complexity" evidence="1">
    <location>
        <begin position="26"/>
        <end position="40"/>
    </location>
</feature>
<keyword evidence="3" id="KW-1185">Reference proteome</keyword>
<dbReference type="EMBL" id="MCFL01000002">
    <property type="protein sequence ID" value="ORZ41026.1"/>
    <property type="molecule type" value="Genomic_DNA"/>
</dbReference>
<feature type="region of interest" description="Disordered" evidence="1">
    <location>
        <begin position="1"/>
        <end position="51"/>
    </location>
</feature>
<comment type="caution">
    <text evidence="2">The sequence shown here is derived from an EMBL/GenBank/DDBJ whole genome shotgun (WGS) entry which is preliminary data.</text>
</comment>
<proteinExistence type="predicted"/>
<evidence type="ECO:0000313" key="3">
    <source>
        <dbReference type="Proteomes" id="UP000193411"/>
    </source>
</evidence>
<dbReference type="OrthoDB" id="10681774at2759"/>
<name>A0A1Y2I2E1_9FUNG</name>
<evidence type="ECO:0000256" key="1">
    <source>
        <dbReference type="SAM" id="MobiDB-lite"/>
    </source>
</evidence>
<dbReference type="Proteomes" id="UP000193411">
    <property type="component" value="Unassembled WGS sequence"/>
</dbReference>
<sequence length="253" mass="27720">MTSYQPSLAGQRRGSIPGLYPDVPGTFSTNTQRPSTTTTSALHFSPPTDHPMDIDELKSPEASRTFSAPPRQPLYPSVQGAGSVWDHQTQLTELEHTDAAAVPAPSPASVVTDSARLLAEQFARPLMKGQHELLDQERGVLMAYANMCEERYAELKSDPAVDSSPTSELATIKAEARAWLLFRTVVLRWLNAGSEQPAATLEDIPYFSAKVSAANAVMNDEDLVELKLVQTWLEESFKRTLSTAALPLYPHRA</sequence>
<reference evidence="2 3" key="1">
    <citation type="submission" date="2016-07" db="EMBL/GenBank/DDBJ databases">
        <title>Pervasive Adenine N6-methylation of Active Genes in Fungi.</title>
        <authorList>
            <consortium name="DOE Joint Genome Institute"/>
            <person name="Mondo S.J."/>
            <person name="Dannebaum R.O."/>
            <person name="Kuo R.C."/>
            <person name="Labutti K."/>
            <person name="Haridas S."/>
            <person name="Kuo A."/>
            <person name="Salamov A."/>
            <person name="Ahrendt S.R."/>
            <person name="Lipzen A."/>
            <person name="Sullivan W."/>
            <person name="Andreopoulos W.B."/>
            <person name="Clum A."/>
            <person name="Lindquist E."/>
            <person name="Daum C."/>
            <person name="Ramamoorthy G.K."/>
            <person name="Gryganskyi A."/>
            <person name="Culley D."/>
            <person name="Magnuson J.K."/>
            <person name="James T.Y."/>
            <person name="O'Malley M.A."/>
            <person name="Stajich J.E."/>
            <person name="Spatafora J.W."/>
            <person name="Visel A."/>
            <person name="Grigoriev I.V."/>
        </authorList>
    </citation>
    <scope>NUCLEOTIDE SEQUENCE [LARGE SCALE GENOMIC DNA]</scope>
    <source>
        <strain evidence="2 3">PL171</strain>
    </source>
</reference>
<evidence type="ECO:0000313" key="2">
    <source>
        <dbReference type="EMBL" id="ORZ41026.1"/>
    </source>
</evidence>
<gene>
    <name evidence="2" type="ORF">BCR44DRAFT_1104176</name>
</gene>
<organism evidence="2 3">
    <name type="scientific">Catenaria anguillulae PL171</name>
    <dbReference type="NCBI Taxonomy" id="765915"/>
    <lineage>
        <taxon>Eukaryota</taxon>
        <taxon>Fungi</taxon>
        <taxon>Fungi incertae sedis</taxon>
        <taxon>Blastocladiomycota</taxon>
        <taxon>Blastocladiomycetes</taxon>
        <taxon>Blastocladiales</taxon>
        <taxon>Catenariaceae</taxon>
        <taxon>Catenaria</taxon>
    </lineage>
</organism>
<accession>A0A1Y2I2E1</accession>
<protein>
    <submittedName>
        <fullName evidence="2">Uncharacterized protein</fullName>
    </submittedName>
</protein>
<dbReference type="AlphaFoldDB" id="A0A1Y2I2E1"/>